<dbReference type="RefSeq" id="WP_011034569.1">
    <property type="nucleotide sequence ID" value="NZ_CP009509.1"/>
</dbReference>
<dbReference type="PROSITE" id="PS51186">
    <property type="entry name" value="GNAT"/>
    <property type="match status" value="1"/>
</dbReference>
<dbReference type="SUPFAM" id="SSF55729">
    <property type="entry name" value="Acyl-CoA N-acyltransferases (Nat)"/>
    <property type="match status" value="1"/>
</dbReference>
<dbReference type="AlphaFoldDB" id="A0A0E3LFU0"/>
<dbReference type="CDD" id="cd04301">
    <property type="entry name" value="NAT_SF"/>
    <property type="match status" value="1"/>
</dbReference>
<evidence type="ECO:0000313" key="3">
    <source>
        <dbReference type="Proteomes" id="UP000033058"/>
    </source>
</evidence>
<protein>
    <submittedName>
        <fullName evidence="2">GCN5-related N-acetyltransferase</fullName>
    </submittedName>
</protein>
<dbReference type="InterPro" id="IPR016181">
    <property type="entry name" value="Acyl_CoA_acyltransferase"/>
</dbReference>
<keyword evidence="2" id="KW-0808">Transferase</keyword>
<name>A0A0E3LFU0_METMZ</name>
<dbReference type="GO" id="GO:0016747">
    <property type="term" value="F:acyltransferase activity, transferring groups other than amino-acyl groups"/>
    <property type="evidence" value="ECO:0007669"/>
    <property type="project" value="InterPro"/>
</dbReference>
<dbReference type="PATRIC" id="fig|1434117.4.peg.3021"/>
<dbReference type="Proteomes" id="UP000033058">
    <property type="component" value="Chromosome"/>
</dbReference>
<evidence type="ECO:0000313" key="2">
    <source>
        <dbReference type="EMBL" id="AKB41356.1"/>
    </source>
</evidence>
<dbReference type="PANTHER" id="PTHR43617">
    <property type="entry name" value="L-AMINO ACID N-ACETYLTRANSFERASE"/>
    <property type="match status" value="1"/>
</dbReference>
<dbReference type="HOGENOM" id="CLU_013985_8_0_2"/>
<dbReference type="Gene3D" id="3.40.630.30">
    <property type="match status" value="1"/>
</dbReference>
<dbReference type="InterPro" id="IPR050276">
    <property type="entry name" value="MshD_Acetyltransferase"/>
</dbReference>
<dbReference type="PANTHER" id="PTHR43617:SF34">
    <property type="entry name" value="PUTATIVE-RELATED"/>
    <property type="match status" value="1"/>
</dbReference>
<reference evidence="2 3" key="1">
    <citation type="submission" date="2014-07" db="EMBL/GenBank/DDBJ databases">
        <title>Methanogenic archaea and the global carbon cycle.</title>
        <authorList>
            <person name="Henriksen J.R."/>
            <person name="Luke J."/>
            <person name="Reinhart S."/>
            <person name="Benedict M.N."/>
            <person name="Youngblut N.D."/>
            <person name="Metcalf M.E."/>
            <person name="Whitaker R.J."/>
            <person name="Metcalf W.W."/>
        </authorList>
    </citation>
    <scope>NUCLEOTIDE SEQUENCE [LARGE SCALE GENOMIC DNA]</scope>
    <source>
        <strain evidence="2 3">WWM610</strain>
    </source>
</reference>
<evidence type="ECO:0000259" key="1">
    <source>
        <dbReference type="PROSITE" id="PS51186"/>
    </source>
</evidence>
<feature type="domain" description="N-acetyltransferase" evidence="1">
    <location>
        <begin position="39"/>
        <end position="189"/>
    </location>
</feature>
<sequence length="189" mass="22100">MGLINIHAKPDVYLRSFNNILWSIAGSWLLKGWKQIGKENVDTVDDTMLSEILRIQAEGFEYGRQGEILKYSKKFRKIFYVIKSQDRIIGYCIYYLRPDFSVTGLEKRSVIYSIAIDREFRNRGFGRKLLEESIKEMKMNSVSAICLYVNINNLPAIKLYEKIGFSIIKEIKDICGQKERCYKMELKLA</sequence>
<dbReference type="Pfam" id="PF00583">
    <property type="entry name" value="Acetyltransf_1"/>
    <property type="match status" value="1"/>
</dbReference>
<dbReference type="GeneID" id="24852121"/>
<accession>A0A0E3LFU0</accession>
<proteinExistence type="predicted"/>
<organism evidence="2 3">
    <name type="scientific">Methanosarcina mazei WWM610</name>
    <dbReference type="NCBI Taxonomy" id="1434117"/>
    <lineage>
        <taxon>Archaea</taxon>
        <taxon>Methanobacteriati</taxon>
        <taxon>Methanobacteriota</taxon>
        <taxon>Stenosarchaea group</taxon>
        <taxon>Methanomicrobia</taxon>
        <taxon>Methanosarcinales</taxon>
        <taxon>Methanosarcinaceae</taxon>
        <taxon>Methanosarcina</taxon>
    </lineage>
</organism>
<dbReference type="EMBL" id="CP009509">
    <property type="protein sequence ID" value="AKB41356.1"/>
    <property type="molecule type" value="Genomic_DNA"/>
</dbReference>
<dbReference type="InterPro" id="IPR000182">
    <property type="entry name" value="GNAT_dom"/>
</dbReference>
<gene>
    <name evidence="2" type="ORF">MSMAW_2365</name>
</gene>